<dbReference type="RefSeq" id="WP_344068548.1">
    <property type="nucleotide sequence ID" value="NZ_BAAAPN010000101.1"/>
</dbReference>
<dbReference type="EMBL" id="BAAAPN010000101">
    <property type="protein sequence ID" value="GAA1774331.1"/>
    <property type="molecule type" value="Genomic_DNA"/>
</dbReference>
<keyword evidence="1" id="KW-0472">Membrane</keyword>
<evidence type="ECO:0000256" key="1">
    <source>
        <dbReference type="SAM" id="Phobius"/>
    </source>
</evidence>
<reference evidence="3" key="1">
    <citation type="journal article" date="2019" name="Int. J. Syst. Evol. Microbiol.">
        <title>The Global Catalogue of Microorganisms (GCM) 10K type strain sequencing project: providing services to taxonomists for standard genome sequencing and annotation.</title>
        <authorList>
            <consortium name="The Broad Institute Genomics Platform"/>
            <consortium name="The Broad Institute Genome Sequencing Center for Infectious Disease"/>
            <person name="Wu L."/>
            <person name="Ma J."/>
        </authorList>
    </citation>
    <scope>NUCLEOTIDE SEQUENCE [LARGE SCALE GENOMIC DNA]</scope>
    <source>
        <strain evidence="3">JCM 15591</strain>
    </source>
</reference>
<organism evidence="2 3">
    <name type="scientific">Nostocoides vanveenii</name>
    <dbReference type="NCBI Taxonomy" id="330835"/>
    <lineage>
        <taxon>Bacteria</taxon>
        <taxon>Bacillati</taxon>
        <taxon>Actinomycetota</taxon>
        <taxon>Actinomycetes</taxon>
        <taxon>Micrococcales</taxon>
        <taxon>Intrasporangiaceae</taxon>
        <taxon>Nostocoides</taxon>
    </lineage>
</organism>
<protein>
    <submittedName>
        <fullName evidence="2">Uncharacterized protein</fullName>
    </submittedName>
</protein>
<dbReference type="Proteomes" id="UP001501475">
    <property type="component" value="Unassembled WGS sequence"/>
</dbReference>
<keyword evidence="3" id="KW-1185">Reference proteome</keyword>
<sequence>MNITKQSRTSPLAYVAIGIVLAFAVAGVAAIAARQNEGFCAIAAAIGVSAVAERKITGYREVADRVFPYLGPVLPLVAVVFGVVRMLDGKIVDGLVTCALGAALWGTKRQSS</sequence>
<gene>
    <name evidence="2" type="ORF">GCM10009810_34180</name>
</gene>
<keyword evidence="1" id="KW-1133">Transmembrane helix</keyword>
<feature type="transmembrane region" description="Helical" evidence="1">
    <location>
        <begin position="12"/>
        <end position="32"/>
    </location>
</feature>
<comment type="caution">
    <text evidence="2">The sequence shown here is derived from an EMBL/GenBank/DDBJ whole genome shotgun (WGS) entry which is preliminary data.</text>
</comment>
<evidence type="ECO:0000313" key="2">
    <source>
        <dbReference type="EMBL" id="GAA1774331.1"/>
    </source>
</evidence>
<feature type="transmembrane region" description="Helical" evidence="1">
    <location>
        <begin position="66"/>
        <end position="84"/>
    </location>
</feature>
<keyword evidence="1" id="KW-0812">Transmembrane</keyword>
<proteinExistence type="predicted"/>
<evidence type="ECO:0000313" key="3">
    <source>
        <dbReference type="Proteomes" id="UP001501475"/>
    </source>
</evidence>
<accession>A0ABP4XE57</accession>
<name>A0ABP4XE57_9MICO</name>